<sequence>MATGLFILLITFGMVLTEFNDQPPTALVLLTGVDLLVGALAALVIGPLRFLSATRVGTVLNLVIATLAGFSTCGIPAGLIALHRLGRKRRTGLDLLAVGLLTGAAIGLMALDAAARSASPDFSWVVAVVLTLAVSTTALVLGRLSGTRTALLASLRSQAEAADRERIAADRERTAAEQARKSAELARASAERAREAAEQARASAEARVRAEERTAIARDMHDSVSHHLAAIAMHAGAMSYREDLPPEQLQHIAGTVRDAAQKANGELRQVLLALRSTDGPQPLPTAPALQEIVDDARARGQDVSLTWEGTDSSELDQRGRSTVVALSRMLGEMVTNAAKHSPGAPLTLTLARRQQRLVLTARNPLSDEHPGGDQEGAVPSTGHGLIGLQERARLLGGDARSGCDHDSFEVEAWIPW</sequence>
<comment type="caution">
    <text evidence="13">The sequence shown here is derived from an EMBL/GenBank/DDBJ whole genome shotgun (WGS) entry which is preliminary data.</text>
</comment>
<dbReference type="PANTHER" id="PTHR24421:SF10">
    <property type="entry name" value="NITRATE_NITRITE SENSOR PROTEIN NARQ"/>
    <property type="match status" value="1"/>
</dbReference>
<protein>
    <recommendedName>
        <fullName evidence="2">histidine kinase</fullName>
        <ecNumber evidence="2">2.7.13.3</ecNumber>
    </recommendedName>
</protein>
<feature type="transmembrane region" description="Helical" evidence="11">
    <location>
        <begin position="95"/>
        <end position="115"/>
    </location>
</feature>
<dbReference type="SUPFAM" id="SSF55874">
    <property type="entry name" value="ATPase domain of HSP90 chaperone/DNA topoisomerase II/histidine kinase"/>
    <property type="match status" value="1"/>
</dbReference>
<feature type="domain" description="Signal transduction histidine kinase subgroup 3 dimerisation and phosphoacceptor" evidence="12">
    <location>
        <begin position="212"/>
        <end position="277"/>
    </location>
</feature>
<keyword evidence="8" id="KW-0902">Two-component regulatory system</keyword>
<feature type="transmembrane region" description="Helical" evidence="11">
    <location>
        <begin position="27"/>
        <end position="48"/>
    </location>
</feature>
<keyword evidence="9" id="KW-0175">Coiled coil</keyword>
<evidence type="ECO:0000256" key="1">
    <source>
        <dbReference type="ARBA" id="ARBA00000085"/>
    </source>
</evidence>
<feature type="transmembrane region" description="Helical" evidence="11">
    <location>
        <begin position="60"/>
        <end position="83"/>
    </location>
</feature>
<comment type="catalytic activity">
    <reaction evidence="1">
        <text>ATP + protein L-histidine = ADP + protein N-phospho-L-histidine.</text>
        <dbReference type="EC" id="2.7.13.3"/>
    </reaction>
</comment>
<dbReference type="InterPro" id="IPR050482">
    <property type="entry name" value="Sensor_HK_TwoCompSys"/>
</dbReference>
<evidence type="ECO:0000256" key="8">
    <source>
        <dbReference type="ARBA" id="ARBA00023012"/>
    </source>
</evidence>
<evidence type="ECO:0000313" key="14">
    <source>
        <dbReference type="Proteomes" id="UP000644727"/>
    </source>
</evidence>
<evidence type="ECO:0000256" key="4">
    <source>
        <dbReference type="ARBA" id="ARBA00022679"/>
    </source>
</evidence>
<dbReference type="Pfam" id="PF07730">
    <property type="entry name" value="HisKA_3"/>
    <property type="match status" value="1"/>
</dbReference>
<keyword evidence="11" id="KW-0812">Transmembrane</keyword>
<dbReference type="InterPro" id="IPR011712">
    <property type="entry name" value="Sig_transdc_His_kin_sub3_dim/P"/>
</dbReference>
<evidence type="ECO:0000256" key="6">
    <source>
        <dbReference type="ARBA" id="ARBA00022777"/>
    </source>
</evidence>
<keyword evidence="14" id="KW-1185">Reference proteome</keyword>
<dbReference type="InterPro" id="IPR036890">
    <property type="entry name" value="HATPase_C_sf"/>
</dbReference>
<evidence type="ECO:0000256" key="9">
    <source>
        <dbReference type="SAM" id="Coils"/>
    </source>
</evidence>
<feature type="transmembrane region" description="Helical" evidence="11">
    <location>
        <begin position="122"/>
        <end position="142"/>
    </location>
</feature>
<keyword evidence="11" id="KW-1133">Transmembrane helix</keyword>
<dbReference type="RefSeq" id="WP_193865108.1">
    <property type="nucleotide sequence ID" value="NZ_JADEYR010000002.1"/>
</dbReference>
<evidence type="ECO:0000256" key="2">
    <source>
        <dbReference type="ARBA" id="ARBA00012438"/>
    </source>
</evidence>
<accession>A0ABR9VYU9</accession>
<reference evidence="13 14" key="1">
    <citation type="submission" date="2020-10" db="EMBL/GenBank/DDBJ databases">
        <title>Draft genome and description of Brachybacterium epidermidis sp nov.</title>
        <authorList>
            <person name="Boxberger M."/>
            <person name="La Scola B."/>
        </authorList>
    </citation>
    <scope>NUCLEOTIDE SEQUENCE [LARGE SCALE GENOMIC DNA]</scope>
    <source>
        <strain evidence="13 14">Marseille-Q2903</strain>
    </source>
</reference>
<evidence type="ECO:0000256" key="7">
    <source>
        <dbReference type="ARBA" id="ARBA00022840"/>
    </source>
</evidence>
<proteinExistence type="predicted"/>
<dbReference type="CDD" id="cd16917">
    <property type="entry name" value="HATPase_UhpB-NarQ-NarX-like"/>
    <property type="match status" value="1"/>
</dbReference>
<gene>
    <name evidence="13" type="ORF">IOE58_03915</name>
</gene>
<dbReference type="Gene3D" id="3.30.565.10">
    <property type="entry name" value="Histidine kinase-like ATPase, C-terminal domain"/>
    <property type="match status" value="1"/>
</dbReference>
<keyword evidence="5" id="KW-0547">Nucleotide-binding</keyword>
<dbReference type="PANTHER" id="PTHR24421">
    <property type="entry name" value="NITRATE/NITRITE SENSOR PROTEIN NARX-RELATED"/>
    <property type="match status" value="1"/>
</dbReference>
<evidence type="ECO:0000256" key="5">
    <source>
        <dbReference type="ARBA" id="ARBA00022741"/>
    </source>
</evidence>
<evidence type="ECO:0000256" key="10">
    <source>
        <dbReference type="SAM" id="MobiDB-lite"/>
    </source>
</evidence>
<name>A0ABR9VYU9_9MICO</name>
<dbReference type="EC" id="2.7.13.3" evidence="2"/>
<dbReference type="EMBL" id="JADEYR010000002">
    <property type="protein sequence ID" value="MBE9403372.1"/>
    <property type="molecule type" value="Genomic_DNA"/>
</dbReference>
<evidence type="ECO:0000259" key="12">
    <source>
        <dbReference type="Pfam" id="PF07730"/>
    </source>
</evidence>
<evidence type="ECO:0000256" key="11">
    <source>
        <dbReference type="SAM" id="Phobius"/>
    </source>
</evidence>
<evidence type="ECO:0000256" key="3">
    <source>
        <dbReference type="ARBA" id="ARBA00022553"/>
    </source>
</evidence>
<dbReference type="Proteomes" id="UP000644727">
    <property type="component" value="Unassembled WGS sequence"/>
</dbReference>
<feature type="coiled-coil region" evidence="9">
    <location>
        <begin position="152"/>
        <end position="214"/>
    </location>
</feature>
<feature type="region of interest" description="Disordered" evidence="10">
    <location>
        <begin position="362"/>
        <end position="383"/>
    </location>
</feature>
<evidence type="ECO:0000313" key="13">
    <source>
        <dbReference type="EMBL" id="MBE9403372.1"/>
    </source>
</evidence>
<keyword evidence="3" id="KW-0597">Phosphoprotein</keyword>
<keyword evidence="4" id="KW-0808">Transferase</keyword>
<keyword evidence="6" id="KW-0418">Kinase</keyword>
<keyword evidence="11" id="KW-0472">Membrane</keyword>
<keyword evidence="7" id="KW-0067">ATP-binding</keyword>
<dbReference type="Gene3D" id="1.20.5.1930">
    <property type="match status" value="1"/>
</dbReference>
<organism evidence="13 14">
    <name type="scientific">Brachybacterium epidermidis</name>
    <dbReference type="NCBI Taxonomy" id="2781983"/>
    <lineage>
        <taxon>Bacteria</taxon>
        <taxon>Bacillati</taxon>
        <taxon>Actinomycetota</taxon>
        <taxon>Actinomycetes</taxon>
        <taxon>Micrococcales</taxon>
        <taxon>Dermabacteraceae</taxon>
        <taxon>Brachybacterium</taxon>
    </lineage>
</organism>